<dbReference type="PANTHER" id="PTHR35866">
    <property type="entry name" value="PUTATIVE-RELATED"/>
    <property type="match status" value="1"/>
</dbReference>
<evidence type="ECO:0000256" key="1">
    <source>
        <dbReference type="SAM" id="MobiDB-lite"/>
    </source>
</evidence>
<evidence type="ECO:0000313" key="2">
    <source>
        <dbReference type="EMBL" id="EAR14689.1"/>
    </source>
</evidence>
<dbReference type="AlphaFoldDB" id="A4CLZ7"/>
<keyword evidence="3" id="KW-1185">Reference proteome</keyword>
<gene>
    <name evidence="2" type="ordered locus">RB2501_10202</name>
</gene>
<dbReference type="STRING" id="313596.RB2501_10202"/>
<proteinExistence type="predicted"/>
<evidence type="ECO:0000313" key="3">
    <source>
        <dbReference type="Proteomes" id="UP000009049"/>
    </source>
</evidence>
<feature type="compositionally biased region" description="Basic and acidic residues" evidence="1">
    <location>
        <begin position="1"/>
        <end position="21"/>
    </location>
</feature>
<organism evidence="2 3">
    <name type="scientific">Robiginitalea biformata (strain ATCC BAA-864 / DSM 15991 / KCTC 12146 / HTCC2501)</name>
    <dbReference type="NCBI Taxonomy" id="313596"/>
    <lineage>
        <taxon>Bacteria</taxon>
        <taxon>Pseudomonadati</taxon>
        <taxon>Bacteroidota</taxon>
        <taxon>Flavobacteriia</taxon>
        <taxon>Flavobacteriales</taxon>
        <taxon>Flavobacteriaceae</taxon>
        <taxon>Robiginitalea</taxon>
    </lineage>
</organism>
<dbReference type="PANTHER" id="PTHR35866:SF1">
    <property type="entry name" value="YKGJ FAMILY CYSTEINE CLUSTER PROTEIN"/>
    <property type="match status" value="1"/>
</dbReference>
<dbReference type="OrthoDB" id="665764at2"/>
<dbReference type="Proteomes" id="UP000009049">
    <property type="component" value="Chromosome"/>
</dbReference>
<accession>A4CLZ7</accession>
<dbReference type="InterPro" id="IPR005358">
    <property type="entry name" value="Puta_zinc/iron-chelating_dom"/>
</dbReference>
<reference evidence="2 3" key="1">
    <citation type="journal article" date="2009" name="J. Bacteriol.">
        <title>Complete genome sequence of Robiginitalea biformata HTCC2501.</title>
        <authorList>
            <person name="Oh H.M."/>
            <person name="Giovannoni S.J."/>
            <person name="Lee K."/>
            <person name="Ferriera S."/>
            <person name="Johnson J."/>
            <person name="Cho J.C."/>
        </authorList>
    </citation>
    <scope>NUCLEOTIDE SEQUENCE [LARGE SCALE GENOMIC DNA]</scope>
    <source>
        <strain evidence="3">ATCC BAA-864 / HTCC2501 / KCTC 12146</strain>
    </source>
</reference>
<protein>
    <recommendedName>
        <fullName evidence="4">Fe-S-cluster oxidoreductase</fullName>
    </recommendedName>
</protein>
<dbReference type="RefSeq" id="WP_015754010.1">
    <property type="nucleotide sequence ID" value="NC_013222.1"/>
</dbReference>
<dbReference type="EMBL" id="CP001712">
    <property type="protein sequence ID" value="EAR14689.1"/>
    <property type="molecule type" value="Genomic_DNA"/>
</dbReference>
<dbReference type="Pfam" id="PF03692">
    <property type="entry name" value="CxxCxxCC"/>
    <property type="match status" value="1"/>
</dbReference>
<sequence length="166" mass="19470">MDEDLEKLPQRAAEKREENRRFLGKLRQRPPKKLDHLMAELHRDEFQRTDCLDCGNCCRTTGPLFTQNDIGRIAGHLRMKPGAFVEKYLRTDEDGDQVLQDLPCPFLGADNFCHIYEVRPRACREYPHTDRRKFHQITSLTLKNTAICPAAFRIVEEMKRRLPGYL</sequence>
<dbReference type="KEGG" id="rbi:RB2501_10202"/>
<dbReference type="HOGENOM" id="CLU_137972_0_0_10"/>
<dbReference type="eggNOG" id="COG0727">
    <property type="taxonomic scope" value="Bacteria"/>
</dbReference>
<name>A4CLZ7_ROBBH</name>
<evidence type="ECO:0008006" key="4">
    <source>
        <dbReference type="Google" id="ProtNLM"/>
    </source>
</evidence>
<feature type="region of interest" description="Disordered" evidence="1">
    <location>
        <begin position="1"/>
        <end position="27"/>
    </location>
</feature>